<gene>
    <name evidence="1" type="ORF">LCGC14_1061650</name>
</gene>
<protein>
    <submittedName>
        <fullName evidence="1">Uncharacterized protein</fullName>
    </submittedName>
</protein>
<dbReference type="Pfam" id="PF23898">
    <property type="entry name" value="Crass_capsid"/>
    <property type="match status" value="1"/>
</dbReference>
<reference evidence="1" key="1">
    <citation type="journal article" date="2015" name="Nature">
        <title>Complex archaea that bridge the gap between prokaryotes and eukaryotes.</title>
        <authorList>
            <person name="Spang A."/>
            <person name="Saw J.H."/>
            <person name="Jorgensen S.L."/>
            <person name="Zaremba-Niedzwiedzka K."/>
            <person name="Martijn J."/>
            <person name="Lind A.E."/>
            <person name="van Eijk R."/>
            <person name="Schleper C."/>
            <person name="Guy L."/>
            <person name="Ettema T.J."/>
        </authorList>
    </citation>
    <scope>NUCLEOTIDE SEQUENCE</scope>
</reference>
<sequence length="489" mass="54190">MIREVRSTTFDASGHSNETSMARLMISSPDVLSNKLTFHWGEDSDKFPLTFLTEGQGEQGMFQSNTVEYVLPIMGRISFADTMTYTSYSGANTPGLGGAAFEIYMKTNKFTIQYGIVGPGGVRARLMTKGESVEGRGYKYLAQIKDPDPTAYIPLTALAAGKVWSMTAPTTSESLSRGNKSNVQGPGKLTNQISFNRYTKIIAGNMANKVVEFEVPLKSGGTTRLWLNEEMRQFEVGVRQLNEEHLWESEYNRRSDGTLVLRDYDSGEPVPEGAGVIQQVKEANYDTYGYQLTLQKIKNTVSDVMDGSADNGKMEVVLYCGDGFADDFDVAMKEDTISNGWQLAVGEKMVSGGKFLSYGKYFRQYVDIKGNVITVRNLELFNNGSYAEMQKQNGEIHPRTGKSLISHTGMFIDQSVYDGERNLVMVHQKNQAELTGVYKGLAPIPPSWGAAVGTMIATDEDKSSYEKKYSKGIGIRRIKHCFMIQAVLD</sequence>
<name>A0A0F9Q3W5_9ZZZZ</name>
<evidence type="ECO:0000313" key="1">
    <source>
        <dbReference type="EMBL" id="KKN07946.1"/>
    </source>
</evidence>
<comment type="caution">
    <text evidence="1">The sequence shown here is derived from an EMBL/GenBank/DDBJ whole genome shotgun (WGS) entry which is preliminary data.</text>
</comment>
<dbReference type="EMBL" id="LAZR01004511">
    <property type="protein sequence ID" value="KKN07946.1"/>
    <property type="molecule type" value="Genomic_DNA"/>
</dbReference>
<accession>A0A0F9Q3W5</accession>
<dbReference type="InterPro" id="IPR056401">
    <property type="entry name" value="Crass_capsid"/>
</dbReference>
<dbReference type="AlphaFoldDB" id="A0A0F9Q3W5"/>
<organism evidence="1">
    <name type="scientific">marine sediment metagenome</name>
    <dbReference type="NCBI Taxonomy" id="412755"/>
    <lineage>
        <taxon>unclassified sequences</taxon>
        <taxon>metagenomes</taxon>
        <taxon>ecological metagenomes</taxon>
    </lineage>
</organism>
<proteinExistence type="predicted"/>